<evidence type="ECO:0000313" key="3">
    <source>
        <dbReference type="Proteomes" id="UP000220246"/>
    </source>
</evidence>
<accession>A0A2A7URN9</accession>
<keyword evidence="3" id="KW-1185">Reference proteome</keyword>
<evidence type="ECO:0000259" key="1">
    <source>
        <dbReference type="Pfam" id="PF07238"/>
    </source>
</evidence>
<dbReference type="InterPro" id="IPR009875">
    <property type="entry name" value="PilZ_domain"/>
</dbReference>
<dbReference type="GO" id="GO:0035438">
    <property type="term" value="F:cyclic-di-GMP binding"/>
    <property type="evidence" value="ECO:0007669"/>
    <property type="project" value="InterPro"/>
</dbReference>
<dbReference type="AlphaFoldDB" id="A0A2A7URN9"/>
<dbReference type="OrthoDB" id="5572581at2"/>
<gene>
    <name evidence="2" type="ORF">CRM82_04270</name>
</gene>
<comment type="caution">
    <text evidence="2">The sequence shown here is derived from an EMBL/GenBank/DDBJ whole genome shotgun (WGS) entry which is preliminary data.</text>
</comment>
<dbReference type="Proteomes" id="UP000220246">
    <property type="component" value="Unassembled WGS sequence"/>
</dbReference>
<dbReference type="EMBL" id="PDEA01000001">
    <property type="protein sequence ID" value="PEH87938.1"/>
    <property type="molecule type" value="Genomic_DNA"/>
</dbReference>
<dbReference type="GeneID" id="80799803"/>
<reference evidence="3" key="1">
    <citation type="submission" date="2017-09" db="EMBL/GenBank/DDBJ databases">
        <title>FDA dAtabase for Regulatory Grade micrObial Sequences (FDA-ARGOS): Supporting development and validation of Infectious Disease Dx tests.</title>
        <authorList>
            <person name="Minogue T."/>
            <person name="Wolcott M."/>
            <person name="Wasieloski L."/>
            <person name="Aguilar W."/>
            <person name="Moore D."/>
            <person name="Tallon L."/>
            <person name="Sadzewicz L."/>
            <person name="Ott S."/>
            <person name="Zhao X."/>
            <person name="Nagaraj S."/>
            <person name="Vavikolanu K."/>
            <person name="Aluvathingal J."/>
            <person name="Nadendla S."/>
            <person name="Sichtig H."/>
        </authorList>
    </citation>
    <scope>NUCLEOTIDE SEQUENCE [LARGE SCALE GENOMIC DNA]</scope>
    <source>
        <strain evidence="3">FDAARGOS_394</strain>
    </source>
</reference>
<dbReference type="STRING" id="1219032.GCA_001515545_04091"/>
<dbReference type="Pfam" id="PF07238">
    <property type="entry name" value="PilZ"/>
    <property type="match status" value="1"/>
</dbReference>
<feature type="domain" description="PilZ" evidence="1">
    <location>
        <begin position="131"/>
        <end position="242"/>
    </location>
</feature>
<sequence>MQLESVAAPAAVDLSYYRLSTPVAVQQVLESLQRQQAVMTLLADVPDAYAVQDAGGRPCGMAVLSQVDAEQQRLVMEVSGALLPLPAAVLVVAHLPGSVRTQWELQAQWAELSHGRWQLQAPWPNQVLQHQRRRHPRLQLPLGQRYEASFMFGQRHCVLHMDDLSQGGVALRGTRSETSMLFMGRKISKVVLDLGSGVQVQVDLTVRSRRSYKSFLLGEQVMVGCSLEGMTDEVQTALARIMQERGV</sequence>
<dbReference type="RefSeq" id="WP_098066022.1">
    <property type="nucleotide sequence ID" value="NZ_JAOCAL010000019.1"/>
</dbReference>
<protein>
    <recommendedName>
        <fullName evidence="1">PilZ domain-containing protein</fullName>
    </recommendedName>
</protein>
<organism evidence="2 3">
    <name type="scientific">Comamonas terrigena</name>
    <dbReference type="NCBI Taxonomy" id="32013"/>
    <lineage>
        <taxon>Bacteria</taxon>
        <taxon>Pseudomonadati</taxon>
        <taxon>Pseudomonadota</taxon>
        <taxon>Betaproteobacteria</taxon>
        <taxon>Burkholderiales</taxon>
        <taxon>Comamonadaceae</taxon>
        <taxon>Comamonas</taxon>
    </lineage>
</organism>
<name>A0A2A7URN9_COMTR</name>
<proteinExistence type="predicted"/>
<evidence type="ECO:0000313" key="2">
    <source>
        <dbReference type="EMBL" id="PEH87938.1"/>
    </source>
</evidence>
<dbReference type="Gene3D" id="2.40.10.220">
    <property type="entry name" value="predicted glycosyltransferase like domains"/>
    <property type="match status" value="1"/>
</dbReference>